<evidence type="ECO:0000313" key="2">
    <source>
        <dbReference type="Proteomes" id="UP000433089"/>
    </source>
</evidence>
<dbReference type="Proteomes" id="UP000433089">
    <property type="component" value="Unassembled WGS sequence"/>
</dbReference>
<gene>
    <name evidence="1" type="ORF">BACI348_40330</name>
</gene>
<reference evidence="1 2" key="1">
    <citation type="submission" date="2019-10" db="EMBL/GenBank/DDBJ databases">
        <authorList>
            <person name="Karimi E."/>
        </authorList>
    </citation>
    <scope>NUCLEOTIDE SEQUENCE [LARGE SCALE GENOMIC DNA]</scope>
    <source>
        <strain evidence="1">Bacillus sp. 348</strain>
    </source>
</reference>
<protein>
    <submittedName>
        <fullName evidence="1">Uncharacterized protein</fullName>
    </submittedName>
</protein>
<dbReference type="AlphaFoldDB" id="A0A653PBQ4"/>
<proteinExistence type="predicted"/>
<dbReference type="EMBL" id="CABWLH010000009">
    <property type="protein sequence ID" value="VXB27147.1"/>
    <property type="molecule type" value="Genomic_DNA"/>
</dbReference>
<evidence type="ECO:0000313" key="1">
    <source>
        <dbReference type="EMBL" id="VXB27147.1"/>
    </source>
</evidence>
<accession>A0A653PBQ4</accession>
<name>A0A653PBQ4_BACAB</name>
<sequence length="39" mass="4604">MHTFPLKIIKNVQTTPFTPFDENRAFEHMKLLIVQSFLA</sequence>
<organism evidence="1 2">
    <name type="scientific">Bacillus altitudinis</name>
    <dbReference type="NCBI Taxonomy" id="293387"/>
    <lineage>
        <taxon>Bacteria</taxon>
        <taxon>Bacillati</taxon>
        <taxon>Bacillota</taxon>
        <taxon>Bacilli</taxon>
        <taxon>Bacillales</taxon>
        <taxon>Bacillaceae</taxon>
        <taxon>Bacillus</taxon>
    </lineage>
</organism>